<evidence type="ECO:0000256" key="20">
    <source>
        <dbReference type="SAM" id="Phobius"/>
    </source>
</evidence>
<evidence type="ECO:0000256" key="14">
    <source>
        <dbReference type="ARBA" id="ARBA00023157"/>
    </source>
</evidence>
<accession>A0ABQ8EQJ6</accession>
<keyword evidence="10" id="KW-0418">Kinase</keyword>
<feature type="transmembrane region" description="Helical" evidence="20">
    <location>
        <begin position="486"/>
        <end position="507"/>
    </location>
</feature>
<keyword evidence="14" id="KW-1015">Disulfide bond</keyword>
<dbReference type="CDD" id="cd14066">
    <property type="entry name" value="STKc_IRAK"/>
    <property type="match status" value="2"/>
</dbReference>
<dbReference type="PANTHER" id="PTHR27002:SF966">
    <property type="entry name" value="RECEPTOR-LIKE SERINE_THREONINE-PROTEIN KINASE"/>
    <property type="match status" value="1"/>
</dbReference>
<evidence type="ECO:0000256" key="17">
    <source>
        <dbReference type="ARBA" id="ARBA00048679"/>
    </source>
</evidence>
<evidence type="ECO:0000256" key="10">
    <source>
        <dbReference type="ARBA" id="ARBA00022777"/>
    </source>
</evidence>
<dbReference type="InterPro" id="IPR000858">
    <property type="entry name" value="S_locus_glycoprot_dom"/>
</dbReference>
<evidence type="ECO:0000259" key="22">
    <source>
        <dbReference type="PROSITE" id="PS50026"/>
    </source>
</evidence>
<keyword evidence="13 20" id="KW-0472">Membrane</keyword>
<dbReference type="Pfam" id="PF01453">
    <property type="entry name" value="B_lectin"/>
    <property type="match status" value="2"/>
</dbReference>
<name>A0ABQ8EQJ6_BRANA</name>
<keyword evidence="7 20" id="KW-0812">Transmembrane</keyword>
<dbReference type="SUPFAM" id="SSF56112">
    <property type="entry name" value="Protein kinase-like (PK-like)"/>
    <property type="match status" value="2"/>
</dbReference>
<evidence type="ECO:0000259" key="24">
    <source>
        <dbReference type="PROSITE" id="PS50948"/>
    </source>
</evidence>
<evidence type="ECO:0000256" key="18">
    <source>
        <dbReference type="PROSITE-ProRule" id="PRU00076"/>
    </source>
</evidence>
<evidence type="ECO:0000256" key="13">
    <source>
        <dbReference type="ARBA" id="ARBA00023136"/>
    </source>
</evidence>
<feature type="domain" description="EGF-like" evidence="22">
    <location>
        <begin position="337"/>
        <end position="373"/>
    </location>
</feature>
<dbReference type="SMART" id="SM00473">
    <property type="entry name" value="PAN_AP"/>
    <property type="match status" value="2"/>
</dbReference>
<comment type="caution">
    <text evidence="18">Lacks conserved residue(s) required for the propagation of feature annotation.</text>
</comment>
<comment type="caution">
    <text evidence="25">The sequence shown here is derived from an EMBL/GenBank/DDBJ whole genome shotgun (WGS) entry which is preliminary data.</text>
</comment>
<dbReference type="PROSITE" id="PS50948">
    <property type="entry name" value="PAN"/>
    <property type="match status" value="2"/>
</dbReference>
<dbReference type="InterPro" id="IPR000742">
    <property type="entry name" value="EGF"/>
</dbReference>
<dbReference type="Gene3D" id="1.10.510.10">
    <property type="entry name" value="Transferase(Phosphotransferase) domain 1"/>
    <property type="match status" value="2"/>
</dbReference>
<feature type="transmembrane region" description="Helical" evidence="20">
    <location>
        <begin position="1281"/>
        <end position="1303"/>
    </location>
</feature>
<dbReference type="Pfam" id="PF07714">
    <property type="entry name" value="PK_Tyr_Ser-Thr"/>
    <property type="match status" value="2"/>
</dbReference>
<keyword evidence="5" id="KW-0723">Serine/threonine-protein kinase</keyword>
<feature type="domain" description="Protein kinase" evidence="21">
    <location>
        <begin position="553"/>
        <end position="838"/>
    </location>
</feature>
<dbReference type="Proteomes" id="UP000824890">
    <property type="component" value="Unassembled WGS sequence"/>
</dbReference>
<feature type="domain" description="Apple" evidence="24">
    <location>
        <begin position="1188"/>
        <end position="1270"/>
    </location>
</feature>
<dbReference type="Gene3D" id="2.90.10.10">
    <property type="entry name" value="Bulb-type lectin domain"/>
    <property type="match status" value="2"/>
</dbReference>
<dbReference type="PROSITE" id="PS50011">
    <property type="entry name" value="PROTEIN_KINASE_DOM"/>
    <property type="match status" value="2"/>
</dbReference>
<keyword evidence="3" id="KW-0713">Self-incompatibility</keyword>
<dbReference type="PROSITE" id="PS50927">
    <property type="entry name" value="BULB_LECTIN"/>
    <property type="match status" value="2"/>
</dbReference>
<dbReference type="InterPro" id="IPR021820">
    <property type="entry name" value="S-locus_recpt_kinase_C"/>
</dbReference>
<evidence type="ECO:0000256" key="2">
    <source>
        <dbReference type="ARBA" id="ARBA00012513"/>
    </source>
</evidence>
<dbReference type="SMART" id="SM00181">
    <property type="entry name" value="EGF"/>
    <property type="match status" value="2"/>
</dbReference>
<keyword evidence="18" id="KW-0245">EGF-like domain</keyword>
<dbReference type="EC" id="2.7.11.1" evidence="2"/>
<evidence type="ECO:0000256" key="5">
    <source>
        <dbReference type="ARBA" id="ARBA00022527"/>
    </source>
</evidence>
<comment type="catalytic activity">
    <reaction evidence="17">
        <text>L-seryl-[protein] + ATP = O-phospho-L-seryl-[protein] + ADP + H(+)</text>
        <dbReference type="Rhea" id="RHEA:17989"/>
        <dbReference type="Rhea" id="RHEA-COMP:9863"/>
        <dbReference type="Rhea" id="RHEA-COMP:11604"/>
        <dbReference type="ChEBI" id="CHEBI:15378"/>
        <dbReference type="ChEBI" id="CHEBI:29999"/>
        <dbReference type="ChEBI" id="CHEBI:30616"/>
        <dbReference type="ChEBI" id="CHEBI:83421"/>
        <dbReference type="ChEBI" id="CHEBI:456216"/>
        <dbReference type="EC" id="2.7.11.1"/>
    </reaction>
</comment>
<evidence type="ECO:0000256" key="15">
    <source>
        <dbReference type="ARBA" id="ARBA00023180"/>
    </source>
</evidence>
<dbReference type="InterPro" id="IPR000719">
    <property type="entry name" value="Prot_kinase_dom"/>
</dbReference>
<dbReference type="PANTHER" id="PTHR27002">
    <property type="entry name" value="RECEPTOR-LIKE SERINE/THREONINE-PROTEIN KINASE SD1-8"/>
    <property type="match status" value="1"/>
</dbReference>
<evidence type="ECO:0000256" key="8">
    <source>
        <dbReference type="ARBA" id="ARBA00022729"/>
    </source>
</evidence>
<feature type="domain" description="Bulb-type lectin" evidence="23">
    <location>
        <begin position="81"/>
        <end position="203"/>
    </location>
</feature>
<evidence type="ECO:0000313" key="26">
    <source>
        <dbReference type="Proteomes" id="UP000824890"/>
    </source>
</evidence>
<dbReference type="InterPro" id="IPR017441">
    <property type="entry name" value="Protein_kinase_ATP_BS"/>
</dbReference>
<keyword evidence="6" id="KW-0808">Transferase</keyword>
<dbReference type="PROSITE" id="PS00107">
    <property type="entry name" value="PROTEIN_KINASE_ATP"/>
    <property type="match status" value="1"/>
</dbReference>
<sequence>MGRVKPLTITKCEHGNKYFNLRPINAWLKRSNIGLSVFQTENSHLSIDARVWVPIFHWFVSQQASKDMHMTILLDWFGISFAGITTESPLSIGQTLSSSNEIYELGFFSPPDNSQNQYVGIWFKGIIPRVVVWVANREKPVTDSTAHLAININGSLLLLDGKHGVVWSTRESSASNRSRAELSDEGNLIVTDNVSGRRLWESFENLGDTLLPFSPLTYNLATGEKRVLTSWKSYTDPSLGDVVAHITPQVPSQLFTMRGSTPYYRTGPWAKTRFSGIPLMDETLASPFSFQQDANGSGSFSYVDRSSKLSRLLITSEGTLMRFRHIGTEWEVSYQAPANPCDVYGVCGPFGLCIMSDSPKCKCFKGFVPKFPEEWNRGNWTNGCVRRTELDCQGNSTGEDVNVFHPVANIKPPDFYTFVSSVDAKDCYQICLHNCSCLAFAHIRGIGCLIWNQELIDVMQFYAGGELLSIRLARSELGGNKHKKTILAIAVSISLFVILGSAAYGFYRYKVKHNAIITTDASEDSWRKGLKPQDVPGLNFFEMNTIETATNNFSLSNKLGQGGFGSVYKGKLQDGKEIAVKRLSSSSGQGKEEFMNEIVLISKLQHKNLVRILGCCIEGEERLLIYEFMLNRSLDTFLFDSRKRLEIEWPKRFSIIQGIARGLLYLHRDSRLKVIHRDLKVSNILLDEKMNPKISDFGLARMYQGTEYQDNTRRVVGTLGCMAPEYAWTGTFSEKSDIYSFGVLLLEIISGEKISRFSYGEEGKTLLAYAWESWYENGGIDLLDKDVANSCQPLEVKRCVQIGLLCVQHQPADRPNTLELLSLLTTTSDLQSPEQPTFSLHKRDDRYLCKGLSTVNEITQSAILGQIGITYEKDDYAINTSSPLSIGQTLSSPGGFYELGFFSPNNTRNLYVGIWFKEIVPRVVVWVANRDKPVTNSAANLTISSSNGSLILLDGKQDVIWSTGEAFSSTKCHAELQDTGNLVVIDDVSRKTLWQSFENLGDTMVPQSSLMYDLSLGKKRVLTSWKSNSDPSPGGFSLEITPQVPLQGLIRRGSAPYWRTGPWAKTRFTGFPQFDESYVSPFSVVQDLAAGAGSFSYSTLRNFNLSYINLTPEGEMKIYWDQGKRWMHHVTEPEHSCDLYGACGPFGLCVRSSTPKCICVKGFVPKSDEEWRKRNWTSGCVRRKELSCQANSQGKDTDVFYHMNNVKTPDMHQFVSFLDAEMCYQGCLGNCSCTAFAYISGIGCLVWNGKLVDTVQFLSNGETLSLRLARSELAGSSRTKIIVGAITSLSIVAILIFTAFMFWRYRGKQNDAWKDEFEPQDISGVNFFQMHTIRTATDNFSSSNKLGQGGFGPVYKGILLDGKEIAVKRLSSSSGQGTEEFMNEITLISKLQHRNLVRLLGYCIEREEKLLIYEFMVNKSLDIFLFDPTLKLEIDWPKRFNIIQGIARGLLYLHRDSRLRVIHRDLKVSNILLDEEMNPKISDFGLARMFQGTQFQYSTQRVAGTLGYMSPEYAWAGLFSEKSDIYSFGVLMLEIISGEKISRFTFGDERKGLVAYAWESWCESGGFTFLDRDLNHSCKAFEVARCVQLGLLCVQHEAADRPNTLQVMSMITSTTDLPIPKQPIFAVQTQNVETSNDGSMSKDLFSVNDLTHSVIQGR</sequence>
<dbReference type="EMBL" id="JAGKQM010000001">
    <property type="protein sequence ID" value="KAH0942998.1"/>
    <property type="molecule type" value="Genomic_DNA"/>
</dbReference>
<keyword evidence="26" id="KW-1185">Reference proteome</keyword>
<dbReference type="Pfam" id="PF11883">
    <property type="entry name" value="DUF3403"/>
    <property type="match status" value="2"/>
</dbReference>
<dbReference type="PROSITE" id="PS00108">
    <property type="entry name" value="PROTEIN_KINASE_ST"/>
    <property type="match status" value="2"/>
</dbReference>
<comment type="subcellular location">
    <subcellularLocation>
        <location evidence="1">Cell membrane</location>
        <topology evidence="1">Single-pass type I membrane protein</topology>
    </subcellularLocation>
</comment>
<keyword evidence="9 19" id="KW-0547">Nucleotide-binding</keyword>
<reference evidence="25 26" key="1">
    <citation type="submission" date="2021-05" db="EMBL/GenBank/DDBJ databases">
        <title>Genome Assembly of Synthetic Allotetraploid Brassica napus Reveals Homoeologous Exchanges between Subgenomes.</title>
        <authorList>
            <person name="Davis J.T."/>
        </authorList>
    </citation>
    <scope>NUCLEOTIDE SEQUENCE [LARGE SCALE GENOMIC DNA]</scope>
    <source>
        <strain evidence="26">cv. Da-Ae</strain>
        <tissue evidence="25">Seedling</tissue>
    </source>
</reference>
<dbReference type="CDD" id="cd00028">
    <property type="entry name" value="B_lectin"/>
    <property type="match status" value="2"/>
</dbReference>
<organism evidence="25 26">
    <name type="scientific">Brassica napus</name>
    <name type="common">Rape</name>
    <dbReference type="NCBI Taxonomy" id="3708"/>
    <lineage>
        <taxon>Eukaryota</taxon>
        <taxon>Viridiplantae</taxon>
        <taxon>Streptophyta</taxon>
        <taxon>Embryophyta</taxon>
        <taxon>Tracheophyta</taxon>
        <taxon>Spermatophyta</taxon>
        <taxon>Magnoliopsida</taxon>
        <taxon>eudicotyledons</taxon>
        <taxon>Gunneridae</taxon>
        <taxon>Pentapetalae</taxon>
        <taxon>rosids</taxon>
        <taxon>malvids</taxon>
        <taxon>Brassicales</taxon>
        <taxon>Brassicaceae</taxon>
        <taxon>Brassiceae</taxon>
        <taxon>Brassica</taxon>
    </lineage>
</organism>
<evidence type="ECO:0000259" key="21">
    <source>
        <dbReference type="PROSITE" id="PS50011"/>
    </source>
</evidence>
<evidence type="ECO:0000256" key="3">
    <source>
        <dbReference type="ARBA" id="ARBA00022471"/>
    </source>
</evidence>
<dbReference type="InterPro" id="IPR001480">
    <property type="entry name" value="Bulb-type_lectin_dom"/>
</dbReference>
<dbReference type="InterPro" id="IPR011009">
    <property type="entry name" value="Kinase-like_dom_sf"/>
</dbReference>
<evidence type="ECO:0000256" key="6">
    <source>
        <dbReference type="ARBA" id="ARBA00022679"/>
    </source>
</evidence>
<dbReference type="CDD" id="cd01098">
    <property type="entry name" value="PAN_AP_plant"/>
    <property type="match status" value="2"/>
</dbReference>
<evidence type="ECO:0000256" key="12">
    <source>
        <dbReference type="ARBA" id="ARBA00022989"/>
    </source>
</evidence>
<dbReference type="SMART" id="SM00220">
    <property type="entry name" value="S_TKc"/>
    <property type="match status" value="2"/>
</dbReference>
<evidence type="ECO:0000256" key="19">
    <source>
        <dbReference type="PROSITE-ProRule" id="PRU10141"/>
    </source>
</evidence>
<dbReference type="InterPro" id="IPR001245">
    <property type="entry name" value="Ser-Thr/Tyr_kinase_cat_dom"/>
</dbReference>
<dbReference type="Pfam" id="PF00954">
    <property type="entry name" value="S_locus_glycop"/>
    <property type="match status" value="2"/>
</dbReference>
<evidence type="ECO:0000259" key="23">
    <source>
        <dbReference type="PROSITE" id="PS50927"/>
    </source>
</evidence>
<evidence type="ECO:0000256" key="4">
    <source>
        <dbReference type="ARBA" id="ARBA00022475"/>
    </source>
</evidence>
<dbReference type="Gene3D" id="3.30.200.20">
    <property type="entry name" value="Phosphorylase Kinase, domain 1"/>
    <property type="match status" value="2"/>
</dbReference>
<dbReference type="InterPro" id="IPR036426">
    <property type="entry name" value="Bulb-type_lectin_dom_sf"/>
</dbReference>
<evidence type="ECO:0000256" key="1">
    <source>
        <dbReference type="ARBA" id="ARBA00004251"/>
    </source>
</evidence>
<keyword evidence="11 19" id="KW-0067">ATP-binding</keyword>
<dbReference type="PROSITE" id="PS50026">
    <property type="entry name" value="EGF_3"/>
    <property type="match status" value="1"/>
</dbReference>
<dbReference type="Pfam" id="PF08276">
    <property type="entry name" value="PAN_2"/>
    <property type="match status" value="2"/>
</dbReference>
<gene>
    <name evidence="25" type="ORF">HID58_002635</name>
</gene>
<keyword evidence="12 20" id="KW-1133">Transmembrane helix</keyword>
<evidence type="ECO:0000256" key="16">
    <source>
        <dbReference type="ARBA" id="ARBA00047899"/>
    </source>
</evidence>
<evidence type="ECO:0000256" key="11">
    <source>
        <dbReference type="ARBA" id="ARBA00022840"/>
    </source>
</evidence>
<feature type="domain" description="Protein kinase" evidence="21">
    <location>
        <begin position="1340"/>
        <end position="1625"/>
    </location>
</feature>
<evidence type="ECO:0000256" key="7">
    <source>
        <dbReference type="ARBA" id="ARBA00022692"/>
    </source>
</evidence>
<dbReference type="InterPro" id="IPR003609">
    <property type="entry name" value="Pan_app"/>
</dbReference>
<feature type="domain" description="Bulb-type lectin" evidence="23">
    <location>
        <begin position="875"/>
        <end position="997"/>
    </location>
</feature>
<dbReference type="SMART" id="SM00108">
    <property type="entry name" value="B_lectin"/>
    <property type="match status" value="2"/>
</dbReference>
<feature type="domain" description="Apple" evidence="24">
    <location>
        <begin position="392"/>
        <end position="474"/>
    </location>
</feature>
<protein>
    <recommendedName>
        <fullName evidence="2">non-specific serine/threonine protein kinase</fullName>
        <ecNumber evidence="2">2.7.11.1</ecNumber>
    </recommendedName>
</protein>
<feature type="binding site" evidence="19">
    <location>
        <position position="581"/>
    </location>
    <ligand>
        <name>ATP</name>
        <dbReference type="ChEBI" id="CHEBI:30616"/>
    </ligand>
</feature>
<keyword evidence="8" id="KW-0732">Signal</keyword>
<keyword evidence="15" id="KW-0325">Glycoprotein</keyword>
<proteinExistence type="predicted"/>
<dbReference type="SUPFAM" id="SSF51110">
    <property type="entry name" value="alpha-D-mannose-specific plant lectins"/>
    <property type="match status" value="2"/>
</dbReference>
<evidence type="ECO:0000256" key="9">
    <source>
        <dbReference type="ARBA" id="ARBA00022741"/>
    </source>
</evidence>
<comment type="catalytic activity">
    <reaction evidence="16">
        <text>L-threonyl-[protein] + ATP = O-phospho-L-threonyl-[protein] + ADP + H(+)</text>
        <dbReference type="Rhea" id="RHEA:46608"/>
        <dbReference type="Rhea" id="RHEA-COMP:11060"/>
        <dbReference type="Rhea" id="RHEA-COMP:11605"/>
        <dbReference type="ChEBI" id="CHEBI:15378"/>
        <dbReference type="ChEBI" id="CHEBI:30013"/>
        <dbReference type="ChEBI" id="CHEBI:30616"/>
        <dbReference type="ChEBI" id="CHEBI:61977"/>
        <dbReference type="ChEBI" id="CHEBI:456216"/>
        <dbReference type="EC" id="2.7.11.1"/>
    </reaction>
</comment>
<evidence type="ECO:0000313" key="25">
    <source>
        <dbReference type="EMBL" id="KAH0942998.1"/>
    </source>
</evidence>
<dbReference type="InterPro" id="IPR008271">
    <property type="entry name" value="Ser/Thr_kinase_AS"/>
</dbReference>
<keyword evidence="4" id="KW-1003">Cell membrane</keyword>